<dbReference type="SUPFAM" id="SSF74650">
    <property type="entry name" value="Galactose mutarotase-like"/>
    <property type="match status" value="1"/>
</dbReference>
<dbReference type="Gene3D" id="3.20.20.80">
    <property type="entry name" value="Glycosidases"/>
    <property type="match status" value="1"/>
</dbReference>
<dbReference type="PANTHER" id="PTHR46959:SF2">
    <property type="entry name" value="SULFOQUINOVOSIDASE"/>
    <property type="match status" value="1"/>
</dbReference>
<evidence type="ECO:0000313" key="7">
    <source>
        <dbReference type="EMBL" id="WZN62453.1"/>
    </source>
</evidence>
<comment type="similarity">
    <text evidence="1 2">Belongs to the glycosyl hydrolase 31 family.</text>
</comment>
<feature type="domain" description="Glycoside hydrolase family 31 N-terminal" evidence="5">
    <location>
        <begin position="188"/>
        <end position="261"/>
    </location>
</feature>
<keyword evidence="8" id="KW-1185">Reference proteome</keyword>
<dbReference type="InterPro" id="IPR025887">
    <property type="entry name" value="Glyco_hydro_31_N_dom"/>
</dbReference>
<dbReference type="Pfam" id="PF21365">
    <property type="entry name" value="Glyco_hydro_31_3rd"/>
    <property type="match status" value="1"/>
</dbReference>
<evidence type="ECO:0000256" key="1">
    <source>
        <dbReference type="ARBA" id="ARBA00007806"/>
    </source>
</evidence>
<keyword evidence="3" id="KW-0732">Signal</keyword>
<dbReference type="Gene3D" id="2.60.40.1760">
    <property type="entry name" value="glycosyl hydrolase (family 31)"/>
    <property type="match status" value="1"/>
</dbReference>
<dbReference type="EMBL" id="CP151506">
    <property type="protein sequence ID" value="WZN62453.1"/>
    <property type="molecule type" value="Genomic_DNA"/>
</dbReference>
<keyword evidence="2" id="KW-0378">Hydrolase</keyword>
<gene>
    <name evidence="7" type="ORF">HKI87_06g39900</name>
</gene>
<dbReference type="SUPFAM" id="SSF51445">
    <property type="entry name" value="(Trans)glycosidases"/>
    <property type="match status" value="1"/>
</dbReference>
<feature type="domain" description="Glycosyl hydrolase family 31 C-terminal" evidence="6">
    <location>
        <begin position="661"/>
        <end position="755"/>
    </location>
</feature>
<dbReference type="InterPro" id="IPR011013">
    <property type="entry name" value="Gal_mutarotase_sf_dom"/>
</dbReference>
<dbReference type="AlphaFoldDB" id="A0AAX4P8M7"/>
<feature type="chain" id="PRO_5044005250" evidence="3">
    <location>
        <begin position="20"/>
        <end position="873"/>
    </location>
</feature>
<dbReference type="Pfam" id="PF13802">
    <property type="entry name" value="Gal_mutarotas_2"/>
    <property type="match status" value="1"/>
</dbReference>
<sequence length="873" mass="95122">MKVGTLMAVLFCMFALVLGARGPTRHSSSIPGNTRQGHVTRRFLITPRVAAVVSVVGDFFLCLEDAQTKTEVFCTSDTGGIETAWWVGTSLQRFFYEGYSVRVGAEVWRKKSSGVLVDSIAYDDELGGSGGGSLAFKVGLSLAYGFRSGEASVEVAAASDADPRAVRVSVTSPSGNRVALRATALDSRGSKEGLFGLGERFGPSDQRGSTAYCWCEDGGWSWGPFKRFPKGRETTYMPVPFLVSTKGRAVWLNTTRRTDFDLGSKTEGEYVMQAEGGRLDAVVIAGRTPADSLGSFTALTGRSLVPPKFQLGPWNNFMNEFDRDEPAPAQARRFVELDIPTSVTDYAIHFLPGGSGVGSWLAGVTGEFRALGVAPLAYYNSMVDETFERVYQEAEERGLFVKDERGHTWKFYYKGAKYSPFKVGLLDFTNPGAKSFYADLLDQSTKLGFRGFMYDYGEYVDPLMRFHDGTTGEEAHNAYPLQYQRVAFDYFSGLVNASGSGGPGGARSNVAYAPDYVYYSRSGYTGTQSSAWAHWTGDPTCDWDESTGLPAQVKAMLTVGLSGVPFVGSDIGGFVWVHPPSLELWVRWVQVGAVSGIMRMQTGGTSLIGKPKTHVHDTRLGTSLYRRYAKLRTQLFPYLYTASHESQRTGLPLTRHHLLGAWWRDQAAVSQEHQFTLGADLLCAPVVHRGRFVQDVYLPKNTSWFELLGGRSRYEERDGRLRISAGRGELRGGRTVDVEAPLEVLPLMARAGSAIPTLAPDVDTLNDFDGTSANVTTMGQRAGELHWWAFPTEAGGNAAGEAWDGAHLEVTSGRQMSLQDSNNAGGGVPRQFVVQLAGLGHLGVWGLKRAGSWMEVAEGGGDAWAADHELNTL</sequence>
<dbReference type="PANTHER" id="PTHR46959">
    <property type="entry name" value="SULFOQUINOVOSIDASE"/>
    <property type="match status" value="1"/>
</dbReference>
<keyword evidence="2" id="KW-0326">Glycosidase</keyword>
<accession>A0AAX4P8M7</accession>
<dbReference type="Gene3D" id="2.60.40.1180">
    <property type="entry name" value="Golgi alpha-mannosidase II"/>
    <property type="match status" value="1"/>
</dbReference>
<evidence type="ECO:0000259" key="6">
    <source>
        <dbReference type="Pfam" id="PF21365"/>
    </source>
</evidence>
<feature type="domain" description="Glycoside hydrolase family 31 TIM barrel" evidence="4">
    <location>
        <begin position="305"/>
        <end position="642"/>
    </location>
</feature>
<evidence type="ECO:0000256" key="2">
    <source>
        <dbReference type="RuleBase" id="RU361185"/>
    </source>
</evidence>
<dbReference type="InterPro" id="IPR000322">
    <property type="entry name" value="Glyco_hydro_31_TIM"/>
</dbReference>
<dbReference type="InterPro" id="IPR017853">
    <property type="entry name" value="GH"/>
</dbReference>
<dbReference type="GO" id="GO:0004553">
    <property type="term" value="F:hydrolase activity, hydrolyzing O-glycosyl compounds"/>
    <property type="evidence" value="ECO:0007669"/>
    <property type="project" value="InterPro"/>
</dbReference>
<dbReference type="InterPro" id="IPR013780">
    <property type="entry name" value="Glyco_hydro_b"/>
</dbReference>
<evidence type="ECO:0000256" key="3">
    <source>
        <dbReference type="SAM" id="SignalP"/>
    </source>
</evidence>
<organism evidence="7 8">
    <name type="scientific">Chloropicon roscoffensis</name>
    <dbReference type="NCBI Taxonomy" id="1461544"/>
    <lineage>
        <taxon>Eukaryota</taxon>
        <taxon>Viridiplantae</taxon>
        <taxon>Chlorophyta</taxon>
        <taxon>Chloropicophyceae</taxon>
        <taxon>Chloropicales</taxon>
        <taxon>Chloropicaceae</taxon>
        <taxon>Chloropicon</taxon>
    </lineage>
</organism>
<dbReference type="GO" id="GO:0005975">
    <property type="term" value="P:carbohydrate metabolic process"/>
    <property type="evidence" value="ECO:0007669"/>
    <property type="project" value="InterPro"/>
</dbReference>
<name>A0AAX4P8M7_9CHLO</name>
<dbReference type="InterPro" id="IPR048395">
    <property type="entry name" value="Glyco_hydro_31_C"/>
</dbReference>
<dbReference type="SUPFAM" id="SSF51011">
    <property type="entry name" value="Glycosyl hydrolase domain"/>
    <property type="match status" value="1"/>
</dbReference>
<dbReference type="Pfam" id="PF01055">
    <property type="entry name" value="Glyco_hydro_31_2nd"/>
    <property type="match status" value="1"/>
</dbReference>
<evidence type="ECO:0000259" key="5">
    <source>
        <dbReference type="Pfam" id="PF13802"/>
    </source>
</evidence>
<feature type="signal peptide" evidence="3">
    <location>
        <begin position="1"/>
        <end position="19"/>
    </location>
</feature>
<dbReference type="GO" id="GO:0030246">
    <property type="term" value="F:carbohydrate binding"/>
    <property type="evidence" value="ECO:0007669"/>
    <property type="project" value="InterPro"/>
</dbReference>
<evidence type="ECO:0000313" key="8">
    <source>
        <dbReference type="Proteomes" id="UP001472866"/>
    </source>
</evidence>
<protein>
    <submittedName>
        <fullName evidence="7">Alpha-glucosidase</fullName>
    </submittedName>
</protein>
<reference evidence="7 8" key="1">
    <citation type="submission" date="2024-03" db="EMBL/GenBank/DDBJ databases">
        <title>Complete genome sequence of the green alga Chloropicon roscoffensis RCC1871.</title>
        <authorList>
            <person name="Lemieux C."/>
            <person name="Pombert J.-F."/>
            <person name="Otis C."/>
            <person name="Turmel M."/>
        </authorList>
    </citation>
    <scope>NUCLEOTIDE SEQUENCE [LARGE SCALE GENOMIC DNA]</scope>
    <source>
        <strain evidence="7 8">RCC1871</strain>
    </source>
</reference>
<dbReference type="CDD" id="cd14752">
    <property type="entry name" value="GH31_N"/>
    <property type="match status" value="1"/>
</dbReference>
<dbReference type="Proteomes" id="UP001472866">
    <property type="component" value="Chromosome 06"/>
</dbReference>
<proteinExistence type="inferred from homology"/>
<dbReference type="InterPro" id="IPR052990">
    <property type="entry name" value="Sulfoquinovosidase_GH31"/>
</dbReference>
<evidence type="ECO:0000259" key="4">
    <source>
        <dbReference type="Pfam" id="PF01055"/>
    </source>
</evidence>